<evidence type="ECO:0000256" key="1">
    <source>
        <dbReference type="ARBA" id="ARBA00010688"/>
    </source>
</evidence>
<accession>A0A1H3XPK0</accession>
<name>A0A1H3XPK0_XYLRU</name>
<dbReference type="GO" id="GO:0016301">
    <property type="term" value="F:kinase activity"/>
    <property type="evidence" value="ECO:0007669"/>
    <property type="project" value="UniProtKB-KW"/>
</dbReference>
<evidence type="ECO:0000313" key="7">
    <source>
        <dbReference type="EMBL" id="SEA01375.1"/>
    </source>
</evidence>
<gene>
    <name evidence="7" type="ORF">SAMN05216462_0306</name>
</gene>
<evidence type="ECO:0000256" key="2">
    <source>
        <dbReference type="ARBA" id="ARBA00022679"/>
    </source>
</evidence>
<evidence type="ECO:0000256" key="3">
    <source>
        <dbReference type="ARBA" id="ARBA00022741"/>
    </source>
</evidence>
<dbReference type="InterPro" id="IPR029056">
    <property type="entry name" value="Ribokinase-like"/>
</dbReference>
<dbReference type="Proteomes" id="UP000182257">
    <property type="component" value="Unassembled WGS sequence"/>
</dbReference>
<proteinExistence type="inferred from homology"/>
<dbReference type="InterPro" id="IPR011611">
    <property type="entry name" value="PfkB_dom"/>
</dbReference>
<protein>
    <submittedName>
        <fullName evidence="7">Fructokinase</fullName>
    </submittedName>
</protein>
<evidence type="ECO:0000256" key="4">
    <source>
        <dbReference type="ARBA" id="ARBA00022777"/>
    </source>
</evidence>
<dbReference type="Pfam" id="PF00294">
    <property type="entry name" value="PfkB"/>
    <property type="match status" value="1"/>
</dbReference>
<dbReference type="AlphaFoldDB" id="A0A1H3XPK0"/>
<dbReference type="PROSITE" id="PS00584">
    <property type="entry name" value="PFKB_KINASES_2"/>
    <property type="match status" value="1"/>
</dbReference>
<dbReference type="InterPro" id="IPR050306">
    <property type="entry name" value="PfkB_Carbo_kinase"/>
</dbReference>
<keyword evidence="3" id="KW-0547">Nucleotide-binding</keyword>
<dbReference type="Gene3D" id="3.40.1190.20">
    <property type="match status" value="1"/>
</dbReference>
<evidence type="ECO:0000256" key="5">
    <source>
        <dbReference type="ARBA" id="ARBA00022840"/>
    </source>
</evidence>
<keyword evidence="5" id="KW-0067">ATP-binding</keyword>
<keyword evidence="2" id="KW-0808">Transferase</keyword>
<dbReference type="PANTHER" id="PTHR43085:SF1">
    <property type="entry name" value="PSEUDOURIDINE KINASE-RELATED"/>
    <property type="match status" value="1"/>
</dbReference>
<feature type="domain" description="Carbohydrate kinase PfkB" evidence="6">
    <location>
        <begin position="9"/>
        <end position="272"/>
    </location>
</feature>
<evidence type="ECO:0000259" key="6">
    <source>
        <dbReference type="Pfam" id="PF00294"/>
    </source>
</evidence>
<sequence>MPIFYETMRKVIGIGETILDIIFRDDQPIGAVPGGSMFNGLISLGRSGVDAAFISETGNDRVGRRIISFLEDNHVDASNISVYPEAKSPVSLAFLNENNDAEYIFYKDHPHDRLEFITPDIQPNDVVMFGSFYAINPVIRPQMLAFLQYAHEQGAILYYDVNYRASHLKDLVKVTANILENFELADIIKGSSEDFENMYNKTGADSVYRSQIDFYCKNFIYTQGAQPIEFRAQGGLAKQYPVAATQTVSTIGAGDNFNAGFVYGLLKYGVTRDMLHEGVDATIWDKVIAEAQQFAANVCGSINNSVDTAFGERKKAEYQAALAAME</sequence>
<dbReference type="GO" id="GO:0005524">
    <property type="term" value="F:ATP binding"/>
    <property type="evidence" value="ECO:0007669"/>
    <property type="project" value="UniProtKB-KW"/>
</dbReference>
<dbReference type="InterPro" id="IPR002173">
    <property type="entry name" value="Carboh/pur_kinase_PfkB_CS"/>
</dbReference>
<comment type="similarity">
    <text evidence="1">Belongs to the carbohydrate kinase PfkB family.</text>
</comment>
<dbReference type="CDD" id="cd01167">
    <property type="entry name" value="bac_FRK"/>
    <property type="match status" value="1"/>
</dbReference>
<dbReference type="EMBL" id="FNRF01000001">
    <property type="protein sequence ID" value="SEA01375.1"/>
    <property type="molecule type" value="Genomic_DNA"/>
</dbReference>
<dbReference type="SUPFAM" id="SSF53613">
    <property type="entry name" value="Ribokinase-like"/>
    <property type="match status" value="1"/>
</dbReference>
<reference evidence="7 8" key="1">
    <citation type="submission" date="2016-10" db="EMBL/GenBank/DDBJ databases">
        <authorList>
            <person name="de Groot N.N."/>
        </authorList>
    </citation>
    <scope>NUCLEOTIDE SEQUENCE [LARGE SCALE GENOMIC DNA]</scope>
    <source>
        <strain evidence="7 8">D31d</strain>
    </source>
</reference>
<organism evidence="7 8">
    <name type="scientific">Xylanibacter ruminicola</name>
    <name type="common">Prevotella ruminicola</name>
    <dbReference type="NCBI Taxonomy" id="839"/>
    <lineage>
        <taxon>Bacteria</taxon>
        <taxon>Pseudomonadati</taxon>
        <taxon>Bacteroidota</taxon>
        <taxon>Bacteroidia</taxon>
        <taxon>Bacteroidales</taxon>
        <taxon>Prevotellaceae</taxon>
        <taxon>Xylanibacter</taxon>
    </lineage>
</organism>
<evidence type="ECO:0000313" key="8">
    <source>
        <dbReference type="Proteomes" id="UP000182257"/>
    </source>
</evidence>
<dbReference type="PANTHER" id="PTHR43085">
    <property type="entry name" value="HEXOKINASE FAMILY MEMBER"/>
    <property type="match status" value="1"/>
</dbReference>
<keyword evidence="4 7" id="KW-0418">Kinase</keyword>